<feature type="transmembrane region" description="Helical" evidence="1">
    <location>
        <begin position="6"/>
        <end position="23"/>
    </location>
</feature>
<keyword evidence="1" id="KW-1133">Transmembrane helix</keyword>
<evidence type="ECO:0000313" key="3">
    <source>
        <dbReference type="Proteomes" id="UP000199180"/>
    </source>
</evidence>
<name>A0A1I0HPW5_9RHOB</name>
<dbReference type="EMBL" id="FOHO01000012">
    <property type="protein sequence ID" value="SET86044.1"/>
    <property type="molecule type" value="Genomic_DNA"/>
</dbReference>
<keyword evidence="1" id="KW-0812">Transmembrane</keyword>
<dbReference type="Proteomes" id="UP000199180">
    <property type="component" value="Unassembled WGS sequence"/>
</dbReference>
<accession>A0A1I0HPW5</accession>
<dbReference type="STRING" id="364199.SAMN04489858_11262"/>
<sequence length="37" mass="4062">MTFFEFIVPVIAIAVAGGGFLVLRAQGRKLNKHYPAE</sequence>
<keyword evidence="1" id="KW-0472">Membrane</keyword>
<keyword evidence="3" id="KW-1185">Reference proteome</keyword>
<dbReference type="AlphaFoldDB" id="A0A1I0HPW5"/>
<gene>
    <name evidence="2" type="ORF">SAMN04489858_11262</name>
</gene>
<reference evidence="2 3" key="1">
    <citation type="submission" date="2016-10" db="EMBL/GenBank/DDBJ databases">
        <authorList>
            <person name="de Groot N.N."/>
        </authorList>
    </citation>
    <scope>NUCLEOTIDE SEQUENCE [LARGE SCALE GENOMIC DNA]</scope>
    <source>
        <strain evidence="2 3">DSM 17862</strain>
    </source>
</reference>
<proteinExistence type="predicted"/>
<evidence type="ECO:0000256" key="1">
    <source>
        <dbReference type="SAM" id="Phobius"/>
    </source>
</evidence>
<organism evidence="2 3">
    <name type="scientific">Paracoccus homiensis</name>
    <dbReference type="NCBI Taxonomy" id="364199"/>
    <lineage>
        <taxon>Bacteria</taxon>
        <taxon>Pseudomonadati</taxon>
        <taxon>Pseudomonadota</taxon>
        <taxon>Alphaproteobacteria</taxon>
        <taxon>Rhodobacterales</taxon>
        <taxon>Paracoccaceae</taxon>
        <taxon>Paracoccus</taxon>
    </lineage>
</organism>
<evidence type="ECO:0000313" key="2">
    <source>
        <dbReference type="EMBL" id="SET86044.1"/>
    </source>
</evidence>
<protein>
    <submittedName>
        <fullName evidence="2">Uncharacterized protein</fullName>
    </submittedName>
</protein>